<proteinExistence type="predicted"/>
<evidence type="ECO:0000256" key="1">
    <source>
        <dbReference type="SAM" id="SignalP"/>
    </source>
</evidence>
<keyword evidence="3" id="KW-1185">Reference proteome</keyword>
<keyword evidence="1" id="KW-0732">Signal</keyword>
<protein>
    <submittedName>
        <fullName evidence="2">Uncharacterized protein</fullName>
    </submittedName>
</protein>
<evidence type="ECO:0000313" key="3">
    <source>
        <dbReference type="Proteomes" id="UP000657918"/>
    </source>
</evidence>
<dbReference type="Proteomes" id="UP000657918">
    <property type="component" value="Unassembled WGS sequence"/>
</dbReference>
<gene>
    <name evidence="2" type="ORF">SADUNF_Sadunf01G0147700</name>
</gene>
<sequence length="144" mass="16085">MVHKAQDLWIPFLASMASWLRADTIILPGRQQAANKTSAWLLLRIAVPWNSHSSSSRLRRLGFSCAQLPNTHEKLSLSSFFEGTEEQSPSSCLLEVRGVRIHDHNPSNVQVKVHLLKSRADTLSAMSIHSDTIPAMPQQIYTDA</sequence>
<organism evidence="2 3">
    <name type="scientific">Salix dunnii</name>
    <dbReference type="NCBI Taxonomy" id="1413687"/>
    <lineage>
        <taxon>Eukaryota</taxon>
        <taxon>Viridiplantae</taxon>
        <taxon>Streptophyta</taxon>
        <taxon>Embryophyta</taxon>
        <taxon>Tracheophyta</taxon>
        <taxon>Spermatophyta</taxon>
        <taxon>Magnoliopsida</taxon>
        <taxon>eudicotyledons</taxon>
        <taxon>Gunneridae</taxon>
        <taxon>Pentapetalae</taxon>
        <taxon>rosids</taxon>
        <taxon>fabids</taxon>
        <taxon>Malpighiales</taxon>
        <taxon>Salicaceae</taxon>
        <taxon>Saliceae</taxon>
        <taxon>Salix</taxon>
    </lineage>
</organism>
<dbReference type="EMBL" id="JADGMS010000001">
    <property type="protein sequence ID" value="KAF9689973.1"/>
    <property type="molecule type" value="Genomic_DNA"/>
</dbReference>
<comment type="caution">
    <text evidence="2">The sequence shown here is derived from an EMBL/GenBank/DDBJ whole genome shotgun (WGS) entry which is preliminary data.</text>
</comment>
<feature type="chain" id="PRO_5032297633" evidence="1">
    <location>
        <begin position="23"/>
        <end position="144"/>
    </location>
</feature>
<name>A0A835TNP1_9ROSI</name>
<accession>A0A835TNP1</accession>
<reference evidence="2 3" key="1">
    <citation type="submission" date="2020-10" db="EMBL/GenBank/DDBJ databases">
        <title>Plant Genome Project.</title>
        <authorList>
            <person name="Zhang R.-G."/>
        </authorList>
    </citation>
    <scope>NUCLEOTIDE SEQUENCE [LARGE SCALE GENOMIC DNA]</scope>
    <source>
        <strain evidence="2">FAFU-HL-1</strain>
        <tissue evidence="2">Leaf</tissue>
    </source>
</reference>
<feature type="signal peptide" evidence="1">
    <location>
        <begin position="1"/>
        <end position="22"/>
    </location>
</feature>
<dbReference type="AlphaFoldDB" id="A0A835TNP1"/>
<evidence type="ECO:0000313" key="2">
    <source>
        <dbReference type="EMBL" id="KAF9689973.1"/>
    </source>
</evidence>